<dbReference type="AlphaFoldDB" id="A0A8S1FBD4"/>
<reference evidence="2 3" key="1">
    <citation type="submission" date="2020-04" db="EMBL/GenBank/DDBJ databases">
        <authorList>
            <person name="Laetsch R D."/>
            <person name="Stevens L."/>
            <person name="Kumar S."/>
            <person name="Blaxter L. M."/>
        </authorList>
    </citation>
    <scope>NUCLEOTIDE SEQUENCE [LARGE SCALE GENOMIC DNA]</scope>
</reference>
<evidence type="ECO:0000313" key="2">
    <source>
        <dbReference type="EMBL" id="CAB3411113.1"/>
    </source>
</evidence>
<sequence length="268" mass="31664">MSSPSSSVIRVGRRVFPSPQTEAIRNSVELLHYSPPPEPPIDYTIRQPSKESSYKVVTDVFRKSDSPDFTSEENHLRSSNTKRITRRDTVEEVLDELDTVLFEASIPFEQLRQKVERFNLTFKPYAPDVNVDQLPEIPYSKQYQPVPRLEKTRESRDTERIDKIELSKEQQSRIDEVYKSTLRAIEEAKDHFTPEYFRKHLETNPAVPKWKVKLLAEKKSKQTIQRIEHDAWEDFERFKQKLEKNDDGNRRVKRSSSVQIASRRRMNE</sequence>
<name>A0A8S1FBD4_9PELO</name>
<feature type="region of interest" description="Disordered" evidence="1">
    <location>
        <begin position="243"/>
        <end position="268"/>
    </location>
</feature>
<keyword evidence="3" id="KW-1185">Reference proteome</keyword>
<accession>A0A8S1FBD4</accession>
<dbReference type="OrthoDB" id="5784965at2759"/>
<comment type="caution">
    <text evidence="2">The sequence shown here is derived from an EMBL/GenBank/DDBJ whole genome shotgun (WGS) entry which is preliminary data.</text>
</comment>
<gene>
    <name evidence="2" type="ORF">CBOVIS_LOCUS12538</name>
</gene>
<organism evidence="2 3">
    <name type="scientific">Caenorhabditis bovis</name>
    <dbReference type="NCBI Taxonomy" id="2654633"/>
    <lineage>
        <taxon>Eukaryota</taxon>
        <taxon>Metazoa</taxon>
        <taxon>Ecdysozoa</taxon>
        <taxon>Nematoda</taxon>
        <taxon>Chromadorea</taxon>
        <taxon>Rhabditida</taxon>
        <taxon>Rhabditina</taxon>
        <taxon>Rhabditomorpha</taxon>
        <taxon>Rhabditoidea</taxon>
        <taxon>Rhabditidae</taxon>
        <taxon>Peloderinae</taxon>
        <taxon>Caenorhabditis</taxon>
    </lineage>
</organism>
<protein>
    <submittedName>
        <fullName evidence="2">Uncharacterized protein</fullName>
    </submittedName>
</protein>
<dbReference type="Proteomes" id="UP000494206">
    <property type="component" value="Unassembled WGS sequence"/>
</dbReference>
<proteinExistence type="predicted"/>
<dbReference type="EMBL" id="CADEPM010000012">
    <property type="protein sequence ID" value="CAB3411113.1"/>
    <property type="molecule type" value="Genomic_DNA"/>
</dbReference>
<evidence type="ECO:0000313" key="3">
    <source>
        <dbReference type="Proteomes" id="UP000494206"/>
    </source>
</evidence>
<evidence type="ECO:0000256" key="1">
    <source>
        <dbReference type="SAM" id="MobiDB-lite"/>
    </source>
</evidence>